<gene>
    <name evidence="3" type="ORF">DJ010_04410</name>
</gene>
<name>A0A316TMH2_9ACTN</name>
<organism evidence="3 4">
    <name type="scientific">Nocardioides silvaticus</name>
    <dbReference type="NCBI Taxonomy" id="2201891"/>
    <lineage>
        <taxon>Bacteria</taxon>
        <taxon>Bacillati</taxon>
        <taxon>Actinomycetota</taxon>
        <taxon>Actinomycetes</taxon>
        <taxon>Propionibacteriales</taxon>
        <taxon>Nocardioidaceae</taxon>
        <taxon>Nocardioides</taxon>
    </lineage>
</organism>
<proteinExistence type="predicted"/>
<keyword evidence="1" id="KW-0732">Signal</keyword>
<evidence type="ECO:0000313" key="3">
    <source>
        <dbReference type="EMBL" id="PWN04851.1"/>
    </source>
</evidence>
<accession>A0A316TMH2</accession>
<sequence length="421" mass="45119">MRRSAVVGTALVLALAGTAVCAPADTAGASATTAARGSTGGERQVTLTRWDSTKQWRRGTMAGTTVSAGRLAFDQPVASATAGSRTYDVARWTSQWVEPGYAFTELIASWSARTPKDSWIEVQVRGRGNGERTSWDVLGRWASGDQHLQRSSVSGQSDDGTSVAVDTWRTGGLAGFQLRVRLARRAGASYGPSLDLATAMTSRLPSSAGATSKPGPARGVVLDVPRYSQMVHRGHYPRWGGGGEAWCSPTSTSMVLGYYDRLPAKKRYRWVPKDHTDPWVDHAARMTFDHAYDGTGNWPFNTAYAAPLAGKAFVTRLRSLREAEQLLAAGIPVVISIAFGSGELDGAPIGSSNGHLLVVVGVRANGNVVVNDPAASERRRVRRTYDRGQLERLWLDASGGLAYVITDPAHPLPDPGRASNW</sequence>
<keyword evidence="4" id="KW-1185">Reference proteome</keyword>
<dbReference type="EMBL" id="QGDD01000001">
    <property type="protein sequence ID" value="PWN04851.1"/>
    <property type="molecule type" value="Genomic_DNA"/>
</dbReference>
<protein>
    <recommendedName>
        <fullName evidence="2">Peptidase C39-like domain-containing protein</fullName>
    </recommendedName>
</protein>
<dbReference type="InterPro" id="IPR039564">
    <property type="entry name" value="Peptidase_C39-like"/>
</dbReference>
<dbReference type="OrthoDB" id="9789941at2"/>
<feature type="domain" description="Peptidase C39-like" evidence="2">
    <location>
        <begin position="222"/>
        <end position="374"/>
    </location>
</feature>
<evidence type="ECO:0000256" key="1">
    <source>
        <dbReference type="SAM" id="SignalP"/>
    </source>
</evidence>
<feature type="chain" id="PRO_5016255726" description="Peptidase C39-like domain-containing protein" evidence="1">
    <location>
        <begin position="25"/>
        <end position="421"/>
    </location>
</feature>
<dbReference type="Pfam" id="PF13529">
    <property type="entry name" value="Peptidase_C39_2"/>
    <property type="match status" value="1"/>
</dbReference>
<evidence type="ECO:0000313" key="4">
    <source>
        <dbReference type="Proteomes" id="UP000245507"/>
    </source>
</evidence>
<dbReference type="Proteomes" id="UP000245507">
    <property type="component" value="Unassembled WGS sequence"/>
</dbReference>
<evidence type="ECO:0000259" key="2">
    <source>
        <dbReference type="Pfam" id="PF13529"/>
    </source>
</evidence>
<comment type="caution">
    <text evidence="3">The sequence shown here is derived from an EMBL/GenBank/DDBJ whole genome shotgun (WGS) entry which is preliminary data.</text>
</comment>
<reference evidence="3 4" key="1">
    <citation type="submission" date="2018-05" db="EMBL/GenBank/DDBJ databases">
        <title>Nocardioides silvaticus genome.</title>
        <authorList>
            <person name="Li C."/>
            <person name="Wang G."/>
        </authorList>
    </citation>
    <scope>NUCLEOTIDE SEQUENCE [LARGE SCALE GENOMIC DNA]</scope>
    <source>
        <strain evidence="3 4">CCTCC AB 2018079</strain>
    </source>
</reference>
<dbReference type="RefSeq" id="WP_109692356.1">
    <property type="nucleotide sequence ID" value="NZ_QGDD01000001.1"/>
</dbReference>
<feature type="signal peptide" evidence="1">
    <location>
        <begin position="1"/>
        <end position="24"/>
    </location>
</feature>
<dbReference type="AlphaFoldDB" id="A0A316TMH2"/>
<dbReference type="Gene3D" id="3.90.70.10">
    <property type="entry name" value="Cysteine proteinases"/>
    <property type="match status" value="1"/>
</dbReference>